<dbReference type="InterPro" id="IPR028259">
    <property type="entry name" value="AP2-like_int_N"/>
</dbReference>
<reference evidence="2" key="1">
    <citation type="submission" date="2023-08" db="EMBL/GenBank/DDBJ databases">
        <authorList>
            <person name="Page C.A."/>
            <person name="Perez-Diaz I.M."/>
        </authorList>
    </citation>
    <scope>NUCLEOTIDE SEQUENCE</scope>
    <source>
        <strain evidence="2">7.8.46</strain>
    </source>
</reference>
<sequence length="383" mass="43705">MASIVKKNGKWLARVSYYNELGQRSYKNKSGFQLKRDAEAWAANLEKEKFDGTIGKVETNQLFSDYFLNWYHTFKEPTLSLATKRRYLITHKVVEQYFSGYKIADITRLQYQQFLNDYGKSHAIASSQKVNTQIKACVHDALDDGHIKFDFTKKAKITGHAGKDISLKFLDADDMMKLIAYLKLDINPVHPTKMMALTALYTGARFEEIAGLTWEDIGPKFGTISINKAWNTLENNSFKETKNAQSNRIIRVNSELFDMLNQYHNAQKMLGLTSSNNLIFIRKNGKVPSSNASNNMLRTALKKIGAKKAITFHGLRHTHASYLIYKGVSIYYISERLGHANYTITMNIYSHIIHEMETAENSKLVRALDELNGAFLKSRKAPS</sequence>
<evidence type="ECO:0000313" key="2">
    <source>
        <dbReference type="EMBL" id="MDT6991103.1"/>
    </source>
</evidence>
<dbReference type="GO" id="GO:0003677">
    <property type="term" value="F:DNA binding"/>
    <property type="evidence" value="ECO:0007669"/>
    <property type="project" value="InterPro"/>
</dbReference>
<dbReference type="RefSeq" id="WP_216780889.1">
    <property type="nucleotide sequence ID" value="NZ_JAGXBR010000054.1"/>
</dbReference>
<dbReference type="PROSITE" id="PS51898">
    <property type="entry name" value="TYR_RECOMBINASE"/>
    <property type="match status" value="1"/>
</dbReference>
<dbReference type="InterPro" id="IPR050090">
    <property type="entry name" value="Tyrosine_recombinase_XerCD"/>
</dbReference>
<name>A0AAW8W0A6_LACPE</name>
<feature type="domain" description="Tyr recombinase" evidence="1">
    <location>
        <begin position="165"/>
        <end position="362"/>
    </location>
</feature>
<gene>
    <name evidence="2" type="ORF">RI536_13620</name>
</gene>
<dbReference type="CDD" id="cd01189">
    <property type="entry name" value="INT_ICEBs1_C_like"/>
    <property type="match status" value="1"/>
</dbReference>
<proteinExistence type="predicted"/>
<dbReference type="InterPro" id="IPR002104">
    <property type="entry name" value="Integrase_catalytic"/>
</dbReference>
<dbReference type="InterPro" id="IPR004107">
    <property type="entry name" value="Integrase_SAM-like_N"/>
</dbReference>
<dbReference type="Pfam" id="PF00589">
    <property type="entry name" value="Phage_integrase"/>
    <property type="match status" value="1"/>
</dbReference>
<dbReference type="AlphaFoldDB" id="A0AAW8W0A6"/>
<dbReference type="PANTHER" id="PTHR30349">
    <property type="entry name" value="PHAGE INTEGRASE-RELATED"/>
    <property type="match status" value="1"/>
</dbReference>
<accession>A0AAW8W0A6</accession>
<dbReference type="Pfam" id="PF14659">
    <property type="entry name" value="Phage_int_SAM_3"/>
    <property type="match status" value="1"/>
</dbReference>
<evidence type="ECO:0000259" key="1">
    <source>
        <dbReference type="PROSITE" id="PS51898"/>
    </source>
</evidence>
<evidence type="ECO:0000313" key="3">
    <source>
        <dbReference type="Proteomes" id="UP001267003"/>
    </source>
</evidence>
<dbReference type="Pfam" id="PF14657">
    <property type="entry name" value="Arm-DNA-bind_4"/>
    <property type="match status" value="1"/>
</dbReference>
<dbReference type="PANTHER" id="PTHR30349:SF64">
    <property type="entry name" value="PROPHAGE INTEGRASE INTD-RELATED"/>
    <property type="match status" value="1"/>
</dbReference>
<comment type="caution">
    <text evidence="2">The sequence shown here is derived from an EMBL/GenBank/DDBJ whole genome shotgun (WGS) entry which is preliminary data.</text>
</comment>
<protein>
    <submittedName>
        <fullName evidence="2">Tyrosine-type recombinase/integrase</fullName>
    </submittedName>
</protein>
<dbReference type="EMBL" id="JAVLAQ010000001">
    <property type="protein sequence ID" value="MDT6991103.1"/>
    <property type="molecule type" value="Genomic_DNA"/>
</dbReference>
<organism evidence="2 3">
    <name type="scientific">Lactiplantibacillus pentosus</name>
    <name type="common">Lactobacillus pentosus</name>
    <dbReference type="NCBI Taxonomy" id="1589"/>
    <lineage>
        <taxon>Bacteria</taxon>
        <taxon>Bacillati</taxon>
        <taxon>Bacillota</taxon>
        <taxon>Bacilli</taxon>
        <taxon>Lactobacillales</taxon>
        <taxon>Lactobacillaceae</taxon>
        <taxon>Lactiplantibacillus</taxon>
    </lineage>
</organism>
<dbReference type="Proteomes" id="UP001267003">
    <property type="component" value="Unassembled WGS sequence"/>
</dbReference>
<dbReference type="GO" id="GO:0006310">
    <property type="term" value="P:DNA recombination"/>
    <property type="evidence" value="ECO:0007669"/>
    <property type="project" value="InterPro"/>
</dbReference>
<dbReference type="GO" id="GO:0015074">
    <property type="term" value="P:DNA integration"/>
    <property type="evidence" value="ECO:0007669"/>
    <property type="project" value="InterPro"/>
</dbReference>